<reference evidence="3" key="1">
    <citation type="journal article" date="2019" name="Int. J. Syst. Evol. Microbiol.">
        <title>The Global Catalogue of Microorganisms (GCM) 10K type strain sequencing project: providing services to taxonomists for standard genome sequencing and annotation.</title>
        <authorList>
            <consortium name="The Broad Institute Genomics Platform"/>
            <consortium name="The Broad Institute Genome Sequencing Center for Infectious Disease"/>
            <person name="Wu L."/>
            <person name="Ma J."/>
        </authorList>
    </citation>
    <scope>NUCLEOTIDE SEQUENCE [LARGE SCALE GENOMIC DNA]</scope>
    <source>
        <strain evidence="3">JCM 18077</strain>
    </source>
</reference>
<proteinExistence type="predicted"/>
<accession>A0ABP8YXV7</accession>
<name>A0ABP8YXV7_9ACTN</name>
<keyword evidence="1" id="KW-1133">Transmembrane helix</keyword>
<keyword evidence="1" id="KW-0472">Membrane</keyword>
<dbReference type="InterPro" id="IPR023353">
    <property type="entry name" value="LemA-like_dom_sf"/>
</dbReference>
<evidence type="ECO:0000313" key="3">
    <source>
        <dbReference type="Proteomes" id="UP001500822"/>
    </source>
</evidence>
<comment type="caution">
    <text evidence="2">The sequence shown here is derived from an EMBL/GenBank/DDBJ whole genome shotgun (WGS) entry which is preliminary data.</text>
</comment>
<keyword evidence="3" id="KW-1185">Reference proteome</keyword>
<evidence type="ECO:0008006" key="4">
    <source>
        <dbReference type="Google" id="ProtNLM"/>
    </source>
</evidence>
<dbReference type="Proteomes" id="UP001500822">
    <property type="component" value="Unassembled WGS sequence"/>
</dbReference>
<sequence>MTLGDFGITAAVVLGGGALIWLGILAATRATRLNRLYVRVDLARASLLAALDRRAVVARAIASTSTDVELGTALVAAADRAEDADTADREFAENTLTTVLAQTDPADRPSALTAELADAQARVSIARRFYNDSVRDARTLAGRRMVRILRLGGHARPPDYFEISERVSSS</sequence>
<protein>
    <recommendedName>
        <fullName evidence="4">NUDIX hydrolase</fullName>
    </recommendedName>
</protein>
<keyword evidence="1" id="KW-0812">Transmembrane</keyword>
<feature type="transmembrane region" description="Helical" evidence="1">
    <location>
        <begin position="6"/>
        <end position="27"/>
    </location>
</feature>
<evidence type="ECO:0000256" key="1">
    <source>
        <dbReference type="SAM" id="Phobius"/>
    </source>
</evidence>
<evidence type="ECO:0000313" key="2">
    <source>
        <dbReference type="EMBL" id="GAA4740137.1"/>
    </source>
</evidence>
<dbReference type="EMBL" id="BAABIE010000002">
    <property type="protein sequence ID" value="GAA4740137.1"/>
    <property type="molecule type" value="Genomic_DNA"/>
</dbReference>
<gene>
    <name evidence="2" type="ORF">GCM10023217_05090</name>
</gene>
<organism evidence="2 3">
    <name type="scientific">Gordonia alkaliphila</name>
    <dbReference type="NCBI Taxonomy" id="1053547"/>
    <lineage>
        <taxon>Bacteria</taxon>
        <taxon>Bacillati</taxon>
        <taxon>Actinomycetota</taxon>
        <taxon>Actinomycetes</taxon>
        <taxon>Mycobacteriales</taxon>
        <taxon>Gordoniaceae</taxon>
        <taxon>Gordonia</taxon>
    </lineage>
</organism>
<dbReference type="RefSeq" id="WP_345312313.1">
    <property type="nucleotide sequence ID" value="NZ_BAABIE010000002.1"/>
</dbReference>
<dbReference type="Gene3D" id="1.20.1440.20">
    <property type="entry name" value="LemA-like domain"/>
    <property type="match status" value="1"/>
</dbReference>